<dbReference type="Gene3D" id="3.80.20.20">
    <property type="entry name" value="Receptor L-domain"/>
    <property type="match status" value="1"/>
</dbReference>
<reference evidence="2 3" key="1">
    <citation type="submission" date="2022-12" db="EMBL/GenBank/DDBJ databases">
        <title>Chromosome-level genome assembly of true bugs.</title>
        <authorList>
            <person name="Ma L."/>
            <person name="Li H."/>
        </authorList>
    </citation>
    <scope>NUCLEOTIDE SEQUENCE [LARGE SCALE GENOMIC DNA]</scope>
    <source>
        <strain evidence="2">Lab_2022b</strain>
    </source>
</reference>
<organism evidence="2 3">
    <name type="scientific">Rhynocoris fuscipes</name>
    <dbReference type="NCBI Taxonomy" id="488301"/>
    <lineage>
        <taxon>Eukaryota</taxon>
        <taxon>Metazoa</taxon>
        <taxon>Ecdysozoa</taxon>
        <taxon>Arthropoda</taxon>
        <taxon>Hexapoda</taxon>
        <taxon>Insecta</taxon>
        <taxon>Pterygota</taxon>
        <taxon>Neoptera</taxon>
        <taxon>Paraneoptera</taxon>
        <taxon>Hemiptera</taxon>
        <taxon>Heteroptera</taxon>
        <taxon>Panheteroptera</taxon>
        <taxon>Cimicomorpha</taxon>
        <taxon>Reduviidae</taxon>
        <taxon>Harpactorinae</taxon>
        <taxon>Harpactorini</taxon>
        <taxon>Rhynocoris</taxon>
    </lineage>
</organism>
<accession>A0AAW1DPV3</accession>
<dbReference type="SUPFAM" id="SSF52058">
    <property type="entry name" value="L domain-like"/>
    <property type="match status" value="1"/>
</dbReference>
<evidence type="ECO:0000313" key="3">
    <source>
        <dbReference type="Proteomes" id="UP001461498"/>
    </source>
</evidence>
<name>A0AAW1DPV3_9HEMI</name>
<keyword evidence="3" id="KW-1185">Reference proteome</keyword>
<dbReference type="Proteomes" id="UP001461498">
    <property type="component" value="Unassembled WGS sequence"/>
</dbReference>
<protein>
    <recommendedName>
        <fullName evidence="1">Receptor L-domain domain-containing protein</fullName>
    </recommendedName>
</protein>
<evidence type="ECO:0000259" key="1">
    <source>
        <dbReference type="Pfam" id="PF01030"/>
    </source>
</evidence>
<proteinExistence type="predicted"/>
<dbReference type="EMBL" id="JAPXFL010000001">
    <property type="protein sequence ID" value="KAK9511750.1"/>
    <property type="molecule type" value="Genomic_DNA"/>
</dbReference>
<dbReference type="InterPro" id="IPR036941">
    <property type="entry name" value="Rcpt_L-dom_sf"/>
</dbReference>
<dbReference type="Pfam" id="PF01030">
    <property type="entry name" value="Recep_L_domain"/>
    <property type="match status" value="1"/>
</dbReference>
<gene>
    <name evidence="2" type="ORF">O3M35_000353</name>
</gene>
<comment type="caution">
    <text evidence="2">The sequence shown here is derived from an EMBL/GenBank/DDBJ whole genome shotgun (WGS) entry which is preliminary data.</text>
</comment>
<dbReference type="InterPro" id="IPR000494">
    <property type="entry name" value="Rcpt_L-dom"/>
</dbReference>
<feature type="domain" description="Receptor L-domain" evidence="1">
    <location>
        <begin position="2"/>
        <end position="76"/>
    </location>
</feature>
<evidence type="ECO:0000313" key="2">
    <source>
        <dbReference type="EMBL" id="KAK9511750.1"/>
    </source>
</evidence>
<dbReference type="AlphaFoldDB" id="A0AAW1DPV3"/>
<sequence length="101" mass="11423">MTFPELREITSFLLVNRVAGLRSLGRLFPNLSIIRGENLFLNYALVIAHMPNLMEINLSSVTILRGSVAIAWNPSKYIYIILLLLEINISHRSILNITGMI</sequence>